<reference evidence="1 2" key="1">
    <citation type="journal article" date="2021" name="Commun. Biol.">
        <title>The genome of Shorea leprosula (Dipterocarpaceae) highlights the ecological relevance of drought in aseasonal tropical rainforests.</title>
        <authorList>
            <person name="Ng K.K.S."/>
            <person name="Kobayashi M.J."/>
            <person name="Fawcett J.A."/>
            <person name="Hatakeyama M."/>
            <person name="Paape T."/>
            <person name="Ng C.H."/>
            <person name="Ang C.C."/>
            <person name="Tnah L.H."/>
            <person name="Lee C.T."/>
            <person name="Nishiyama T."/>
            <person name="Sese J."/>
            <person name="O'Brien M.J."/>
            <person name="Copetti D."/>
            <person name="Mohd Noor M.I."/>
            <person name="Ong R.C."/>
            <person name="Putra M."/>
            <person name="Sireger I.Z."/>
            <person name="Indrioko S."/>
            <person name="Kosugi Y."/>
            <person name="Izuno A."/>
            <person name="Isagi Y."/>
            <person name="Lee S.L."/>
            <person name="Shimizu K.K."/>
        </authorList>
    </citation>
    <scope>NUCLEOTIDE SEQUENCE [LARGE SCALE GENOMIC DNA]</scope>
    <source>
        <strain evidence="1">214</strain>
    </source>
</reference>
<evidence type="ECO:0000313" key="1">
    <source>
        <dbReference type="EMBL" id="GKV08640.1"/>
    </source>
</evidence>
<name>A0AAV5JCQ2_9ROSI</name>
<accession>A0AAV5JCQ2</accession>
<comment type="caution">
    <text evidence="1">The sequence shown here is derived from an EMBL/GenBank/DDBJ whole genome shotgun (WGS) entry which is preliminary data.</text>
</comment>
<dbReference type="AlphaFoldDB" id="A0AAV5JCQ2"/>
<organism evidence="1 2">
    <name type="scientific">Rubroshorea leprosula</name>
    <dbReference type="NCBI Taxonomy" id="152421"/>
    <lineage>
        <taxon>Eukaryota</taxon>
        <taxon>Viridiplantae</taxon>
        <taxon>Streptophyta</taxon>
        <taxon>Embryophyta</taxon>
        <taxon>Tracheophyta</taxon>
        <taxon>Spermatophyta</taxon>
        <taxon>Magnoliopsida</taxon>
        <taxon>eudicotyledons</taxon>
        <taxon>Gunneridae</taxon>
        <taxon>Pentapetalae</taxon>
        <taxon>rosids</taxon>
        <taxon>malvids</taxon>
        <taxon>Malvales</taxon>
        <taxon>Dipterocarpaceae</taxon>
        <taxon>Rubroshorea</taxon>
    </lineage>
</organism>
<gene>
    <name evidence="1" type="ORF">SLEP1_g20244</name>
</gene>
<proteinExistence type="predicted"/>
<dbReference type="Proteomes" id="UP001054252">
    <property type="component" value="Unassembled WGS sequence"/>
</dbReference>
<protein>
    <submittedName>
        <fullName evidence="1">Uncharacterized protein</fullName>
    </submittedName>
</protein>
<dbReference type="EMBL" id="BPVZ01000029">
    <property type="protein sequence ID" value="GKV08640.1"/>
    <property type="molecule type" value="Genomic_DNA"/>
</dbReference>
<sequence>MDLARKEKIIDERTCLLDFPTAELNHSRQQHRITWISVHMVADLLKDTKITPADAAD</sequence>
<keyword evidence="2" id="KW-1185">Reference proteome</keyword>
<evidence type="ECO:0000313" key="2">
    <source>
        <dbReference type="Proteomes" id="UP001054252"/>
    </source>
</evidence>